<name>A0ABU6WHR5_9FABA</name>
<dbReference type="EMBL" id="JASCZI010181504">
    <property type="protein sequence ID" value="MED6184100.1"/>
    <property type="molecule type" value="Genomic_DNA"/>
</dbReference>
<evidence type="ECO:0000313" key="2">
    <source>
        <dbReference type="EMBL" id="MED6184100.1"/>
    </source>
</evidence>
<reference evidence="2 3" key="1">
    <citation type="journal article" date="2023" name="Plants (Basel)">
        <title>Bridging the Gap: Combining Genomics and Transcriptomics Approaches to Understand Stylosanthes scabra, an Orphan Legume from the Brazilian Caatinga.</title>
        <authorList>
            <person name="Ferreira-Neto J.R.C."/>
            <person name="da Silva M.D."/>
            <person name="Binneck E."/>
            <person name="de Melo N.F."/>
            <person name="da Silva R.H."/>
            <person name="de Melo A.L.T.M."/>
            <person name="Pandolfi V."/>
            <person name="Bustamante F.O."/>
            <person name="Brasileiro-Vidal A.C."/>
            <person name="Benko-Iseppon A.M."/>
        </authorList>
    </citation>
    <scope>NUCLEOTIDE SEQUENCE [LARGE SCALE GENOMIC DNA]</scope>
    <source>
        <tissue evidence="2">Leaves</tissue>
    </source>
</reference>
<gene>
    <name evidence="2" type="ORF">PIB30_044161</name>
</gene>
<protein>
    <submittedName>
        <fullName evidence="2">Uncharacterized protein</fullName>
    </submittedName>
</protein>
<accession>A0ABU6WHR5</accession>
<dbReference type="Proteomes" id="UP001341840">
    <property type="component" value="Unassembled WGS sequence"/>
</dbReference>
<feature type="region of interest" description="Disordered" evidence="1">
    <location>
        <begin position="1"/>
        <end position="21"/>
    </location>
</feature>
<sequence>MMLLHYSAPTTPLKPPSSPYSHSTSSPAALITYSFLFCHAGDVLTFTKHHDLHRFSPTTPVTPPPFLCCQAEPCHHLPRHRGEHLSSSSLLRLHNSSSVALVLLHSVTSVSPRPATKN</sequence>
<proteinExistence type="predicted"/>
<organism evidence="2 3">
    <name type="scientific">Stylosanthes scabra</name>
    <dbReference type="NCBI Taxonomy" id="79078"/>
    <lineage>
        <taxon>Eukaryota</taxon>
        <taxon>Viridiplantae</taxon>
        <taxon>Streptophyta</taxon>
        <taxon>Embryophyta</taxon>
        <taxon>Tracheophyta</taxon>
        <taxon>Spermatophyta</taxon>
        <taxon>Magnoliopsida</taxon>
        <taxon>eudicotyledons</taxon>
        <taxon>Gunneridae</taxon>
        <taxon>Pentapetalae</taxon>
        <taxon>rosids</taxon>
        <taxon>fabids</taxon>
        <taxon>Fabales</taxon>
        <taxon>Fabaceae</taxon>
        <taxon>Papilionoideae</taxon>
        <taxon>50 kb inversion clade</taxon>
        <taxon>dalbergioids sensu lato</taxon>
        <taxon>Dalbergieae</taxon>
        <taxon>Pterocarpus clade</taxon>
        <taxon>Stylosanthes</taxon>
    </lineage>
</organism>
<comment type="caution">
    <text evidence="2">The sequence shown here is derived from an EMBL/GenBank/DDBJ whole genome shotgun (WGS) entry which is preliminary data.</text>
</comment>
<evidence type="ECO:0000313" key="3">
    <source>
        <dbReference type="Proteomes" id="UP001341840"/>
    </source>
</evidence>
<evidence type="ECO:0000256" key="1">
    <source>
        <dbReference type="SAM" id="MobiDB-lite"/>
    </source>
</evidence>
<keyword evidence="3" id="KW-1185">Reference proteome</keyword>